<sequence length="448" mass="47478">MATIELGELTAASRPEPVGPVRAATRGAVRRRMPRSGLLAAVLVGLLGTVAAGGPSPRPWPEATIPTRLGSIVLADRDWMFVVEPRRSGRGAPELAAYRLPAAEQSWRVTLSTDAVGSLQVVGEHLLLARYPEPLLSRAARLTVLDLSAGAVVWEREASLLVVGNGGELVLWATAEDWQPGAESRPGRLEAVDPASGAVRWSLPVPAGALPSFDTTVVDPAAPVRASTLVLALPSGRVEVRDLGTGAVVRAVQLPPPSAGPQANWRAEIAAGLFLVYEESTVTAYGLPWLDRRWSVRTQPAVEQGPFGCGADLCSLRRPRGVRVWDAGTGGTRWSDERWTGIWAVGDALVAARAGTGPTEALSVLDPATGRVLADLGAWGLLTPHGSRFVAVRYGADRRAWVVEFDPATWRSRLLAVLPGVSDDCGLTATALHCRRLDASIGVWRLPG</sequence>
<dbReference type="InterPro" id="IPR002372">
    <property type="entry name" value="PQQ_rpt_dom"/>
</dbReference>
<gene>
    <name evidence="2" type="ORF">Pma05_62230</name>
</gene>
<accession>A0ABQ4EYB0</accession>
<dbReference type="Proteomes" id="UP000621500">
    <property type="component" value="Unassembled WGS sequence"/>
</dbReference>
<reference evidence="2 3" key="1">
    <citation type="submission" date="2021-01" db="EMBL/GenBank/DDBJ databases">
        <title>Whole genome shotgun sequence of Plantactinospora mayteni NBRC 109088.</title>
        <authorList>
            <person name="Komaki H."/>
            <person name="Tamura T."/>
        </authorList>
    </citation>
    <scope>NUCLEOTIDE SEQUENCE [LARGE SCALE GENOMIC DNA]</scope>
    <source>
        <strain evidence="2 3">NBRC 109088</strain>
    </source>
</reference>
<dbReference type="Pfam" id="PF13360">
    <property type="entry name" value="PQQ_2"/>
    <property type="match status" value="1"/>
</dbReference>
<dbReference type="Gene3D" id="2.130.10.10">
    <property type="entry name" value="YVTN repeat-like/Quinoprotein amine dehydrogenase"/>
    <property type="match status" value="1"/>
</dbReference>
<feature type="domain" description="Pyrrolo-quinoline quinone repeat" evidence="1">
    <location>
        <begin position="67"/>
        <end position="250"/>
    </location>
</feature>
<organism evidence="2 3">
    <name type="scientific">Plantactinospora mayteni</name>
    <dbReference type="NCBI Taxonomy" id="566021"/>
    <lineage>
        <taxon>Bacteria</taxon>
        <taxon>Bacillati</taxon>
        <taxon>Actinomycetota</taxon>
        <taxon>Actinomycetes</taxon>
        <taxon>Micromonosporales</taxon>
        <taxon>Micromonosporaceae</taxon>
        <taxon>Plantactinospora</taxon>
    </lineage>
</organism>
<evidence type="ECO:0000313" key="3">
    <source>
        <dbReference type="Proteomes" id="UP000621500"/>
    </source>
</evidence>
<dbReference type="EMBL" id="BONX01000046">
    <property type="protein sequence ID" value="GIG99650.1"/>
    <property type="molecule type" value="Genomic_DNA"/>
</dbReference>
<protein>
    <recommendedName>
        <fullName evidence="1">Pyrrolo-quinoline quinone repeat domain-containing protein</fullName>
    </recommendedName>
</protein>
<dbReference type="SUPFAM" id="SSF50998">
    <property type="entry name" value="Quinoprotein alcohol dehydrogenase-like"/>
    <property type="match status" value="1"/>
</dbReference>
<dbReference type="RefSeq" id="WP_203861015.1">
    <property type="nucleotide sequence ID" value="NZ_BAAAZQ010000001.1"/>
</dbReference>
<name>A0ABQ4EYB0_9ACTN</name>
<evidence type="ECO:0000313" key="2">
    <source>
        <dbReference type="EMBL" id="GIG99650.1"/>
    </source>
</evidence>
<evidence type="ECO:0000259" key="1">
    <source>
        <dbReference type="Pfam" id="PF13360"/>
    </source>
</evidence>
<dbReference type="InterPro" id="IPR015943">
    <property type="entry name" value="WD40/YVTN_repeat-like_dom_sf"/>
</dbReference>
<dbReference type="InterPro" id="IPR011047">
    <property type="entry name" value="Quinoprotein_ADH-like_sf"/>
</dbReference>
<keyword evidence="3" id="KW-1185">Reference proteome</keyword>
<comment type="caution">
    <text evidence="2">The sequence shown here is derived from an EMBL/GenBank/DDBJ whole genome shotgun (WGS) entry which is preliminary data.</text>
</comment>
<proteinExistence type="predicted"/>